<dbReference type="Proteomes" id="UP001311915">
    <property type="component" value="Unassembled WGS sequence"/>
</dbReference>
<dbReference type="AlphaFoldDB" id="A0AAV9M8D1"/>
<proteinExistence type="predicted"/>
<gene>
    <name evidence="1" type="ORF">R3W88_008564</name>
</gene>
<keyword evidence="2" id="KW-1185">Reference proteome</keyword>
<reference evidence="1 2" key="1">
    <citation type="submission" date="2023-10" db="EMBL/GenBank/DDBJ databases">
        <title>Genome-Wide Identification Analysis in wild type Solanum Pinnatisectum Reveals Some Genes Defensing Phytophthora Infestans.</title>
        <authorList>
            <person name="Sun C."/>
        </authorList>
    </citation>
    <scope>NUCLEOTIDE SEQUENCE [LARGE SCALE GENOMIC DNA]</scope>
    <source>
        <strain evidence="1">LQN</strain>
        <tissue evidence="1">Leaf</tissue>
    </source>
</reference>
<name>A0AAV9M8D1_9SOLN</name>
<protein>
    <recommendedName>
        <fullName evidence="3">Gag-pol polyprotein</fullName>
    </recommendedName>
</protein>
<accession>A0AAV9M8D1</accession>
<evidence type="ECO:0000313" key="1">
    <source>
        <dbReference type="EMBL" id="KAK4734303.1"/>
    </source>
</evidence>
<dbReference type="EMBL" id="JAWPEI010000002">
    <property type="protein sequence ID" value="KAK4734303.1"/>
    <property type="molecule type" value="Genomic_DNA"/>
</dbReference>
<dbReference type="PANTHER" id="PTHR32108">
    <property type="entry name" value="DNA-DIRECTED RNA POLYMERASE SUBUNIT ALPHA"/>
    <property type="match status" value="1"/>
</dbReference>
<comment type="caution">
    <text evidence="1">The sequence shown here is derived from an EMBL/GenBank/DDBJ whole genome shotgun (WGS) entry which is preliminary data.</text>
</comment>
<organism evidence="1 2">
    <name type="scientific">Solanum pinnatisectum</name>
    <name type="common">tansyleaf nightshade</name>
    <dbReference type="NCBI Taxonomy" id="50273"/>
    <lineage>
        <taxon>Eukaryota</taxon>
        <taxon>Viridiplantae</taxon>
        <taxon>Streptophyta</taxon>
        <taxon>Embryophyta</taxon>
        <taxon>Tracheophyta</taxon>
        <taxon>Spermatophyta</taxon>
        <taxon>Magnoliopsida</taxon>
        <taxon>eudicotyledons</taxon>
        <taxon>Gunneridae</taxon>
        <taxon>Pentapetalae</taxon>
        <taxon>asterids</taxon>
        <taxon>lamiids</taxon>
        <taxon>Solanales</taxon>
        <taxon>Solanaceae</taxon>
        <taxon>Solanoideae</taxon>
        <taxon>Solaneae</taxon>
        <taxon>Solanum</taxon>
    </lineage>
</organism>
<evidence type="ECO:0008006" key="3">
    <source>
        <dbReference type="Google" id="ProtNLM"/>
    </source>
</evidence>
<sequence length="200" mass="22691">MGVKTFVEVIKAREMTEDGLKTDRIASYTSSQFANMGYQTGSFGKKKEKEVTMLTTREATSYNLQPPPGYPNSQYYVCNNQATFCSPRSMQNPRNNAPHPNFEKKPPRVFTPLCETRTQLFERLKEVGILHPVKAKTMNTSAEWYDPNKRCAYHSGVVGHDTKKCITLKHKIQDLTDNEVVKLAHAPANVNTNPLLKHNE</sequence>
<evidence type="ECO:0000313" key="2">
    <source>
        <dbReference type="Proteomes" id="UP001311915"/>
    </source>
</evidence>